<dbReference type="AlphaFoldDB" id="A0A654M1I8"/>
<feature type="compositionally biased region" description="Basic residues" evidence="1">
    <location>
        <begin position="1"/>
        <end position="12"/>
    </location>
</feature>
<organism evidence="2 3">
    <name type="scientific">Candidatus Nitrosocosmicus oleophilus</name>
    <dbReference type="NCBI Taxonomy" id="1353260"/>
    <lineage>
        <taxon>Archaea</taxon>
        <taxon>Nitrososphaerota</taxon>
        <taxon>Nitrososphaeria</taxon>
        <taxon>Nitrososphaerales</taxon>
        <taxon>Nitrososphaeraceae</taxon>
        <taxon>Candidatus Nitrosocosmicus</taxon>
    </lineage>
</organism>
<dbReference type="KEGG" id="taa:NMY3_02159"/>
<gene>
    <name evidence="2" type="ORF">NMY3_02159</name>
</gene>
<dbReference type="GeneID" id="60422119"/>
<reference evidence="3" key="1">
    <citation type="submission" date="2015-10" db="EMBL/GenBank/DDBJ databases">
        <title>Niche specialization of a soil ammonia-oxidizing archaeon, Candidatus Nitrosocosmicus oleophilus.</title>
        <authorList>
            <person name="Jung M.-Y."/>
            <person name="Rhee S.-K."/>
        </authorList>
    </citation>
    <scope>NUCLEOTIDE SEQUENCE [LARGE SCALE GENOMIC DNA]</scope>
    <source>
        <strain evidence="3">MY3</strain>
    </source>
</reference>
<evidence type="ECO:0000313" key="3">
    <source>
        <dbReference type="Proteomes" id="UP000058925"/>
    </source>
</evidence>
<dbReference type="Proteomes" id="UP000058925">
    <property type="component" value="Chromosome"/>
</dbReference>
<dbReference type="EMBL" id="CP012850">
    <property type="protein sequence ID" value="ALI36359.1"/>
    <property type="molecule type" value="Genomic_DNA"/>
</dbReference>
<evidence type="ECO:0000313" key="2">
    <source>
        <dbReference type="EMBL" id="ALI36359.1"/>
    </source>
</evidence>
<keyword evidence="3" id="KW-1185">Reference proteome</keyword>
<accession>A0A654M1I8</accession>
<proteinExistence type="predicted"/>
<name>A0A654M1I8_9ARCH</name>
<evidence type="ECO:0000256" key="1">
    <source>
        <dbReference type="SAM" id="MobiDB-lite"/>
    </source>
</evidence>
<dbReference type="RefSeq" id="WP_196815640.1">
    <property type="nucleotide sequence ID" value="NZ_CP012850.1"/>
</dbReference>
<feature type="region of interest" description="Disordered" evidence="1">
    <location>
        <begin position="1"/>
        <end position="47"/>
    </location>
</feature>
<sequence>MKISRNLKRTKKIGSAEKDPKTTGPSENLREEALEETDAENTDKEPA</sequence>
<protein>
    <submittedName>
        <fullName evidence="2">Uncharacterized protein</fullName>
    </submittedName>
</protein>